<sequence>FSFSPNSRYFLSASEDKHVVLFWYDEVYPVRVYAGHSMEAINCVRFHPNCSYFASASSDGNLFLFKINYDSCPVRMYRKHIAKVYTLAFSPCGKQLASAGMYIFVSIIKSCVEKPSFSLCFDFMVMKT</sequence>
<dbReference type="Pfam" id="PF00400">
    <property type="entry name" value="WD40"/>
    <property type="match status" value="3"/>
</dbReference>
<accession>A0A4Y1ZVD7</accession>
<dbReference type="GO" id="GO:0016251">
    <property type="term" value="F:RNA polymerase II general transcription initiation factor activity"/>
    <property type="evidence" value="ECO:0007669"/>
    <property type="project" value="TreeGrafter"/>
</dbReference>
<dbReference type="Gene3D" id="2.130.10.10">
    <property type="entry name" value="YVTN repeat-like/Quinoprotein amine dehydrogenase"/>
    <property type="match status" value="1"/>
</dbReference>
<name>A0A4Y1ZVD7_ARAVE</name>
<dbReference type="Proteomes" id="UP000499080">
    <property type="component" value="Unassembled WGS sequence"/>
</dbReference>
<dbReference type="InterPro" id="IPR015943">
    <property type="entry name" value="WD40/YVTN_repeat-like_dom_sf"/>
</dbReference>
<dbReference type="EMBL" id="BGPR01077888">
    <property type="protein sequence ID" value="GBL67838.1"/>
    <property type="molecule type" value="Genomic_DNA"/>
</dbReference>
<dbReference type="InterPro" id="IPR036322">
    <property type="entry name" value="WD40_repeat_dom_sf"/>
</dbReference>
<organism evidence="1 2">
    <name type="scientific">Araneus ventricosus</name>
    <name type="common">Orbweaver spider</name>
    <name type="synonym">Epeira ventricosa</name>
    <dbReference type="NCBI Taxonomy" id="182803"/>
    <lineage>
        <taxon>Eukaryota</taxon>
        <taxon>Metazoa</taxon>
        <taxon>Ecdysozoa</taxon>
        <taxon>Arthropoda</taxon>
        <taxon>Chelicerata</taxon>
        <taxon>Arachnida</taxon>
        <taxon>Araneae</taxon>
        <taxon>Araneomorphae</taxon>
        <taxon>Entelegynae</taxon>
        <taxon>Araneoidea</taxon>
        <taxon>Araneidae</taxon>
        <taxon>Araneus</taxon>
    </lineage>
</organism>
<dbReference type="PANTHER" id="PTHR19879:SF1">
    <property type="entry name" value="CANNONBALL-RELATED"/>
    <property type="match status" value="1"/>
</dbReference>
<feature type="non-terminal residue" evidence="1">
    <location>
        <position position="1"/>
    </location>
</feature>
<dbReference type="SMART" id="SM00320">
    <property type="entry name" value="WD40"/>
    <property type="match status" value="2"/>
</dbReference>
<evidence type="ECO:0000313" key="1">
    <source>
        <dbReference type="EMBL" id="GBL67838.1"/>
    </source>
</evidence>
<keyword evidence="2" id="KW-1185">Reference proteome</keyword>
<proteinExistence type="predicted"/>
<dbReference type="SUPFAM" id="SSF50978">
    <property type="entry name" value="WD40 repeat-like"/>
    <property type="match status" value="1"/>
</dbReference>
<comment type="caution">
    <text evidence="1">The sequence shown here is derived from an EMBL/GenBank/DDBJ whole genome shotgun (WGS) entry which is preliminary data.</text>
</comment>
<protein>
    <submittedName>
        <fullName evidence="1">TAF5-like RNA polymerase II p300/CBP-associated factor-associated factor subunit 5L</fullName>
    </submittedName>
</protein>
<dbReference type="OrthoDB" id="6437584at2759"/>
<evidence type="ECO:0000313" key="2">
    <source>
        <dbReference type="Proteomes" id="UP000499080"/>
    </source>
</evidence>
<dbReference type="GO" id="GO:0006367">
    <property type="term" value="P:transcription initiation at RNA polymerase II promoter"/>
    <property type="evidence" value="ECO:0007669"/>
    <property type="project" value="TreeGrafter"/>
</dbReference>
<dbReference type="GO" id="GO:0005669">
    <property type="term" value="C:transcription factor TFIID complex"/>
    <property type="evidence" value="ECO:0007669"/>
    <property type="project" value="TreeGrafter"/>
</dbReference>
<dbReference type="PANTHER" id="PTHR19879">
    <property type="entry name" value="TRANSCRIPTION INITIATION FACTOR TFIID"/>
    <property type="match status" value="1"/>
</dbReference>
<dbReference type="AlphaFoldDB" id="A0A4Y1ZVD7"/>
<reference evidence="1 2" key="1">
    <citation type="journal article" date="2019" name="Sci. Rep.">
        <title>Orb-weaving spider Araneus ventricosus genome elucidates the spidroin gene catalogue.</title>
        <authorList>
            <person name="Kono N."/>
            <person name="Nakamura H."/>
            <person name="Ohtoshi R."/>
            <person name="Moran D.A.P."/>
            <person name="Shinohara A."/>
            <person name="Yoshida Y."/>
            <person name="Fujiwara M."/>
            <person name="Mori M."/>
            <person name="Tomita M."/>
            <person name="Arakawa K."/>
        </authorList>
    </citation>
    <scope>NUCLEOTIDE SEQUENCE [LARGE SCALE GENOMIC DNA]</scope>
</reference>
<gene>
    <name evidence="1" type="primary">TAF5L_1</name>
    <name evidence="1" type="ORF">AVEN_193611_1</name>
</gene>
<dbReference type="InterPro" id="IPR001680">
    <property type="entry name" value="WD40_rpt"/>
</dbReference>